<accession>A0A1U7WH99</accession>
<dbReference type="RefSeq" id="XP_009773620.1">
    <property type="nucleotide sequence ID" value="XM_009775318.1"/>
</dbReference>
<dbReference type="STRING" id="4096.A0A1U7WH99"/>
<dbReference type="AlphaFoldDB" id="A0A1U7WH99"/>
<evidence type="ECO:0000313" key="3">
    <source>
        <dbReference type="Proteomes" id="UP000189701"/>
    </source>
</evidence>
<keyword evidence="3" id="KW-1185">Reference proteome</keyword>
<dbReference type="InterPro" id="IPR004146">
    <property type="entry name" value="DC1"/>
</dbReference>
<protein>
    <submittedName>
        <fullName evidence="4">Uncharacterized protein LOC104223817</fullName>
    </submittedName>
</protein>
<dbReference type="PANTHER" id="PTHR46288">
    <property type="entry name" value="PHORBOL-ESTER/DAG-TYPE DOMAIN-CONTAINING PROTEIN"/>
    <property type="match status" value="1"/>
</dbReference>
<evidence type="ECO:0000259" key="2">
    <source>
        <dbReference type="Pfam" id="PF03107"/>
    </source>
</evidence>
<keyword evidence="1" id="KW-0677">Repeat</keyword>
<dbReference type="InterPro" id="IPR046349">
    <property type="entry name" value="C1-like_sf"/>
</dbReference>
<dbReference type="SUPFAM" id="SSF57889">
    <property type="entry name" value="Cysteine-rich domain"/>
    <property type="match status" value="2"/>
</dbReference>
<reference evidence="4" key="2">
    <citation type="submission" date="2025-08" db="UniProtKB">
        <authorList>
            <consortium name="RefSeq"/>
        </authorList>
    </citation>
    <scope>IDENTIFICATION</scope>
    <source>
        <tissue evidence="4">Leaf</tissue>
    </source>
</reference>
<dbReference type="Pfam" id="PF03107">
    <property type="entry name" value="C1_2"/>
    <property type="match status" value="1"/>
</dbReference>
<organism evidence="3 4">
    <name type="scientific">Nicotiana sylvestris</name>
    <name type="common">Wood tobacco</name>
    <name type="synonym">South American tobacco</name>
    <dbReference type="NCBI Taxonomy" id="4096"/>
    <lineage>
        <taxon>Eukaryota</taxon>
        <taxon>Viridiplantae</taxon>
        <taxon>Streptophyta</taxon>
        <taxon>Embryophyta</taxon>
        <taxon>Tracheophyta</taxon>
        <taxon>Spermatophyta</taxon>
        <taxon>Magnoliopsida</taxon>
        <taxon>eudicotyledons</taxon>
        <taxon>Gunneridae</taxon>
        <taxon>Pentapetalae</taxon>
        <taxon>asterids</taxon>
        <taxon>lamiids</taxon>
        <taxon>Solanales</taxon>
        <taxon>Solanaceae</taxon>
        <taxon>Nicotianoideae</taxon>
        <taxon>Nicotianeae</taxon>
        <taxon>Nicotiana</taxon>
    </lineage>
</organism>
<evidence type="ECO:0000256" key="1">
    <source>
        <dbReference type="ARBA" id="ARBA00022737"/>
    </source>
</evidence>
<reference evidence="3" key="1">
    <citation type="journal article" date="2013" name="Genome Biol.">
        <title>Reference genomes and transcriptomes of Nicotiana sylvestris and Nicotiana tomentosiformis.</title>
        <authorList>
            <person name="Sierro N."/>
            <person name="Battey J.N."/>
            <person name="Ouadi S."/>
            <person name="Bovet L."/>
            <person name="Goepfert S."/>
            <person name="Bakaher N."/>
            <person name="Peitsch M.C."/>
            <person name="Ivanov N.V."/>
        </authorList>
    </citation>
    <scope>NUCLEOTIDE SEQUENCE [LARGE SCALE GENOMIC DNA]</scope>
</reference>
<feature type="domain" description="DC1" evidence="2">
    <location>
        <begin position="88"/>
        <end position="137"/>
    </location>
</feature>
<proteinExistence type="predicted"/>
<gene>
    <name evidence="4" type="primary">LOC104223817</name>
</gene>
<dbReference type="Proteomes" id="UP000189701">
    <property type="component" value="Unplaced"/>
</dbReference>
<evidence type="ECO:0000313" key="4">
    <source>
        <dbReference type="RefSeq" id="XP_009773620.1"/>
    </source>
</evidence>
<name>A0A1U7WH99_NICSY</name>
<sequence length="216" mass="24711">MENDSTSKLQIRLRTLALTNRHPTPAGQSCGDVTHFTHRHALQEFNSIEGLTYNLCKFEHCTGYICSGCNYFIDKNCFSIPFKIQHMSHPQHPLKFTRFLDFVHEDLKCSGCLADFKDRGRAYYCAPCKFIINRHCAGAPKTLTLADNVSYALFFSFPFKHENAEIKCNFCSGTVLIKDGLLYYNLERDEAFHVFCALNKESGFDQDKLDMLAIHA</sequence>
<dbReference type="PANTHER" id="PTHR46288:SF50">
    <property type="entry name" value="DC1 DOMAIN-CONTAINING PROTEIN"/>
    <property type="match status" value="1"/>
</dbReference>